<keyword evidence="3" id="KW-1185">Reference proteome</keyword>
<reference evidence="2" key="3">
    <citation type="submission" date="2015-04" db="UniProtKB">
        <authorList>
            <consortium name="EnsemblPlants"/>
        </authorList>
    </citation>
    <scope>IDENTIFICATION</scope>
</reference>
<feature type="region of interest" description="Disordered" evidence="1">
    <location>
        <begin position="385"/>
        <end position="458"/>
    </location>
</feature>
<dbReference type="Gramene" id="LPERR06G20630.1">
    <property type="protein sequence ID" value="LPERR06G20630.1"/>
    <property type="gene ID" value="LPERR06G20630"/>
</dbReference>
<dbReference type="STRING" id="77586.A0A0D9WTA1"/>
<feature type="compositionally biased region" description="Basic residues" evidence="1">
    <location>
        <begin position="433"/>
        <end position="445"/>
    </location>
</feature>
<dbReference type="Proteomes" id="UP000032180">
    <property type="component" value="Chromosome 6"/>
</dbReference>
<evidence type="ECO:0000256" key="1">
    <source>
        <dbReference type="SAM" id="MobiDB-lite"/>
    </source>
</evidence>
<evidence type="ECO:0000313" key="2">
    <source>
        <dbReference type="EnsemblPlants" id="LPERR06G20630.1"/>
    </source>
</evidence>
<dbReference type="AlphaFoldDB" id="A0A0D9WTA1"/>
<dbReference type="eggNOG" id="ENOG502QTW3">
    <property type="taxonomic scope" value="Eukaryota"/>
</dbReference>
<accession>A0A0D9WTA1</accession>
<dbReference type="EnsemblPlants" id="LPERR06G20630.1">
    <property type="protein sequence ID" value="LPERR06G20630.1"/>
    <property type="gene ID" value="LPERR06G20630"/>
</dbReference>
<dbReference type="SUPFAM" id="SSF52047">
    <property type="entry name" value="RNI-like"/>
    <property type="match status" value="1"/>
</dbReference>
<proteinExistence type="predicted"/>
<feature type="compositionally biased region" description="Basic and acidic residues" evidence="1">
    <location>
        <begin position="419"/>
        <end position="432"/>
    </location>
</feature>
<feature type="compositionally biased region" description="Low complexity" evidence="1">
    <location>
        <begin position="390"/>
        <end position="401"/>
    </location>
</feature>
<evidence type="ECO:0008006" key="4">
    <source>
        <dbReference type="Google" id="ProtNLM"/>
    </source>
</evidence>
<dbReference type="HOGENOM" id="CLU_527207_0_0_1"/>
<organism evidence="2 3">
    <name type="scientific">Leersia perrieri</name>
    <dbReference type="NCBI Taxonomy" id="77586"/>
    <lineage>
        <taxon>Eukaryota</taxon>
        <taxon>Viridiplantae</taxon>
        <taxon>Streptophyta</taxon>
        <taxon>Embryophyta</taxon>
        <taxon>Tracheophyta</taxon>
        <taxon>Spermatophyta</taxon>
        <taxon>Magnoliopsida</taxon>
        <taxon>Liliopsida</taxon>
        <taxon>Poales</taxon>
        <taxon>Poaceae</taxon>
        <taxon>BOP clade</taxon>
        <taxon>Oryzoideae</taxon>
        <taxon>Oryzeae</taxon>
        <taxon>Oryzinae</taxon>
        <taxon>Leersia</taxon>
    </lineage>
</organism>
<reference evidence="2 3" key="1">
    <citation type="submission" date="2012-08" db="EMBL/GenBank/DDBJ databases">
        <title>Oryza genome evolution.</title>
        <authorList>
            <person name="Wing R.A."/>
        </authorList>
    </citation>
    <scope>NUCLEOTIDE SEQUENCE</scope>
</reference>
<name>A0A0D9WTA1_9ORYZ</name>
<dbReference type="InterPro" id="IPR032675">
    <property type="entry name" value="LRR_dom_sf"/>
</dbReference>
<protein>
    <recommendedName>
        <fullName evidence="4">RNI-like superfamily protein</fullName>
    </recommendedName>
</protein>
<dbReference type="Gene3D" id="3.80.10.10">
    <property type="entry name" value="Ribonuclease Inhibitor"/>
    <property type="match status" value="1"/>
</dbReference>
<evidence type="ECO:0000313" key="3">
    <source>
        <dbReference type="Proteomes" id="UP000032180"/>
    </source>
</evidence>
<reference evidence="3" key="2">
    <citation type="submission" date="2013-12" db="EMBL/GenBank/DDBJ databases">
        <authorList>
            <person name="Yu Y."/>
            <person name="Lee S."/>
            <person name="de Baynast K."/>
            <person name="Wissotski M."/>
            <person name="Liu L."/>
            <person name="Talag J."/>
            <person name="Goicoechea J."/>
            <person name="Angelova A."/>
            <person name="Jetty R."/>
            <person name="Kudrna D."/>
            <person name="Golser W."/>
            <person name="Rivera L."/>
            <person name="Zhang J."/>
            <person name="Wing R."/>
        </authorList>
    </citation>
    <scope>NUCLEOTIDE SEQUENCE</scope>
</reference>
<sequence length="517" mass="55921">MEKGKSVVAELAASLRDVEVTTRQKPANSATNKAKPRKLVSLCLGILGQHLEDIIADISEFATFFPPHIKLAILSIARRRRLLNDEVLISLADSSWEILDISGSDVTDVGLASVANISNNLWAIDISRCERITPAAVSEVICHCPSLEILRCGGCPRSESTARRSVNLLKPKLNTLEEDSWEELDTVEIGGGAESLRWLVWQKIDDNSKDIISMECPRISVNPQPSPFDLRGSKVPAEALASVPLDHSIIVDIDPKTWAVVAAPQRPIIPTNPNAPPELSIAEKFRLAYVEREARLAPKRARRERQQRRRAEREYLMNDIDAKSVALAAQCAASISATGAGAGAAANASMKTSPASTAGDGGRKTTLLAADSFFRSGYLIIPLTPPRKCGTPPANSPAAAADGGGGGGEEGTATAMAVAERRERAMTLESRSRARAPGRRKRRRSSAAAGCSGGDLREGERSSIRRRWWWHSMGDACAMADRARRFGEFGRGFLDFLVNGEEGGGEVGIYRRRVEGK</sequence>